<evidence type="ECO:0000313" key="3">
    <source>
        <dbReference type="Proteomes" id="UP000054498"/>
    </source>
</evidence>
<name>A0A0D2MNS2_9CHLO</name>
<dbReference type="KEGG" id="mng:MNEG_5819"/>
<reference evidence="2 3" key="1">
    <citation type="journal article" date="2013" name="BMC Genomics">
        <title>Reconstruction of the lipid metabolism for the microalga Monoraphidium neglectum from its genome sequence reveals characteristics suitable for biofuel production.</title>
        <authorList>
            <person name="Bogen C."/>
            <person name="Al-Dilaimi A."/>
            <person name="Albersmeier A."/>
            <person name="Wichmann J."/>
            <person name="Grundmann M."/>
            <person name="Rupp O."/>
            <person name="Lauersen K.J."/>
            <person name="Blifernez-Klassen O."/>
            <person name="Kalinowski J."/>
            <person name="Goesmann A."/>
            <person name="Mussgnug J.H."/>
            <person name="Kruse O."/>
        </authorList>
    </citation>
    <scope>NUCLEOTIDE SEQUENCE [LARGE SCALE GENOMIC DNA]</scope>
    <source>
        <strain evidence="2 3">SAG 48.87</strain>
    </source>
</reference>
<sequence>MQRINIPEIEDSPHCPDFLRDAVTGYLRVITDLTRVFEGAGPVLKRLLDQFAAHQIQQLQQHADGADSGEDGAGSSSGGSGGGAAPPEHAPRRMIVDLCSGGGGALVGLAERGALGPVDEIVLTDLYPNAAAFALAERRLPPGVCRGVPTPVDASDVPPELRGGVRTLFNSLHHLPPPLVLRVLGDAARQGQPFAAFEVVERHPITMLAVIAQGVAVPFLLPFTARPPRLGRQLLRLAAALPAAPLVAAYDGFASCVRSYSVKQLRAFAAQASTPTYEFVVRESPRRLLGLRPFRLRWIEGMPLAPARASRYAAGAAPHTEAVVRIKSHAPAGSDGKAV</sequence>
<evidence type="ECO:0000313" key="2">
    <source>
        <dbReference type="EMBL" id="KIZ02142.1"/>
    </source>
</evidence>
<dbReference type="AlphaFoldDB" id="A0A0D2MNS2"/>
<evidence type="ECO:0000256" key="1">
    <source>
        <dbReference type="SAM" id="MobiDB-lite"/>
    </source>
</evidence>
<gene>
    <name evidence="2" type="ORF">MNEG_5819</name>
</gene>
<dbReference type="Proteomes" id="UP000054498">
    <property type="component" value="Unassembled WGS sequence"/>
</dbReference>
<dbReference type="Gene3D" id="3.40.50.150">
    <property type="entry name" value="Vaccinia Virus protein VP39"/>
    <property type="match status" value="1"/>
</dbReference>
<proteinExistence type="predicted"/>
<keyword evidence="3" id="KW-1185">Reference proteome</keyword>
<dbReference type="InterPro" id="IPR029063">
    <property type="entry name" value="SAM-dependent_MTases_sf"/>
</dbReference>
<protein>
    <recommendedName>
        <fullName evidence="4">Methyltransferase domain-containing protein</fullName>
    </recommendedName>
</protein>
<feature type="compositionally biased region" description="Gly residues" evidence="1">
    <location>
        <begin position="71"/>
        <end position="84"/>
    </location>
</feature>
<accession>A0A0D2MNS2</accession>
<dbReference type="GeneID" id="25738696"/>
<dbReference type="OrthoDB" id="550123at2759"/>
<dbReference type="SUPFAM" id="SSF53335">
    <property type="entry name" value="S-adenosyl-L-methionine-dependent methyltransferases"/>
    <property type="match status" value="1"/>
</dbReference>
<organism evidence="2 3">
    <name type="scientific">Monoraphidium neglectum</name>
    <dbReference type="NCBI Taxonomy" id="145388"/>
    <lineage>
        <taxon>Eukaryota</taxon>
        <taxon>Viridiplantae</taxon>
        <taxon>Chlorophyta</taxon>
        <taxon>core chlorophytes</taxon>
        <taxon>Chlorophyceae</taxon>
        <taxon>CS clade</taxon>
        <taxon>Sphaeropleales</taxon>
        <taxon>Selenastraceae</taxon>
        <taxon>Monoraphidium</taxon>
    </lineage>
</organism>
<dbReference type="EMBL" id="KK101112">
    <property type="protein sequence ID" value="KIZ02142.1"/>
    <property type="molecule type" value="Genomic_DNA"/>
</dbReference>
<feature type="region of interest" description="Disordered" evidence="1">
    <location>
        <begin position="58"/>
        <end position="89"/>
    </location>
</feature>
<evidence type="ECO:0008006" key="4">
    <source>
        <dbReference type="Google" id="ProtNLM"/>
    </source>
</evidence>
<dbReference type="RefSeq" id="XP_013901161.1">
    <property type="nucleotide sequence ID" value="XM_014045707.1"/>
</dbReference>